<evidence type="ECO:0000256" key="2">
    <source>
        <dbReference type="ARBA" id="ARBA00022801"/>
    </source>
</evidence>
<feature type="region of interest" description="Disordered" evidence="5">
    <location>
        <begin position="808"/>
        <end position="829"/>
    </location>
</feature>
<dbReference type="InterPro" id="IPR056329">
    <property type="entry name" value="CON_HrpB"/>
</dbReference>
<dbReference type="NCBIfam" id="TIGR01970">
    <property type="entry name" value="DEAH_box_HrpB"/>
    <property type="match status" value="1"/>
</dbReference>
<dbReference type="RefSeq" id="WP_133391543.1">
    <property type="nucleotide sequence ID" value="NZ_SMUW01000036.1"/>
</dbReference>
<dbReference type="GO" id="GO:0003676">
    <property type="term" value="F:nucleic acid binding"/>
    <property type="evidence" value="ECO:0007669"/>
    <property type="project" value="InterPro"/>
</dbReference>
<dbReference type="InterPro" id="IPR011545">
    <property type="entry name" value="DEAD/DEAH_box_helicase_dom"/>
</dbReference>
<dbReference type="Pfam" id="PF24473">
    <property type="entry name" value="CON_HrpB"/>
    <property type="match status" value="1"/>
</dbReference>
<dbReference type="InterPro" id="IPR010225">
    <property type="entry name" value="HrpB"/>
</dbReference>
<dbReference type="AlphaFoldDB" id="A0A4R5UUA9"/>
<evidence type="ECO:0000259" key="6">
    <source>
        <dbReference type="PROSITE" id="PS51192"/>
    </source>
</evidence>
<keyword evidence="2" id="KW-0378">Hydrolase</keyword>
<sequence length="829" mass="93472">MRKTDLESFDLPVSEIIPEVKNHLSKANSLIIQAPPGAGKSTLLPLALLEEEWLKGKKILMLEPRRLATKSIATRMADMIGEKVGETVGYRIRFESAISEKTRLEVITEGILTRMMHQDNALEEIGLLIFDEFHERNLFSEVGLAIAREIQEILRPDLRILLMSATIDTMELSSLLHANVLESKGRQFPVEVNYLNPIDEYAIGEDTARQIIPLTEKHEGDFLVFLPGQGEIRKAQTILRQALPNDLILPLYGQLPPSDQQRAILPNPQGKRKIVLSTDIAETSLTIEGIQVVVDSGFAKSNKFDPRSGLSRLVLHRISKDSADQRSGRAGRLSSGHSYRLWNKGIQSQLADFRTPELLEADLTGMVLDMIAWGKDNIQEMAWLTPPPKASIAQSEKVLEAIEAIENGQITVHGKAIQTLPLQPRIGHMLLYAKENGQLELATDVAAILEERDPLGADAGVDINLRVEALRRYRDRGVSISRIKKIEKVAAQYRKIFQVTPENSPVDPWATGLLLAYAYPERIAAARPGNNAQFQLANGKIAQIGHRDDLAHESWLAVAQVDAREGMGKIWLAAPLNPKDLAPMLKTREVLEWDRKKGGLIAETEVRIGAIILGKRPLKSFNPELAKEAIVRAIQEDGQYLLDWNEETLQLIYRVQSIRNWNNDPSWPDWSVQNLCKNAPDWLSPYLIDISKNDDLKKLNLKDILLHSLSFEQQQLLGQLAPEKIEVPSGSKIKIEYQEEGMQPRLSVRLQELFGLIDTPRINQGKNALLLEMLSPGFKPVQLTQDLKSFWSNGYFEVRKEMKRRYPKHEWPENPLEAEAVRGVKKKRD</sequence>
<dbReference type="GO" id="GO:0016787">
    <property type="term" value="F:hydrolase activity"/>
    <property type="evidence" value="ECO:0007669"/>
    <property type="project" value="UniProtKB-KW"/>
</dbReference>
<organism evidence="8 9">
    <name type="scientific">Algoriphagus formosus</name>
    <dbReference type="NCBI Taxonomy" id="2007308"/>
    <lineage>
        <taxon>Bacteria</taxon>
        <taxon>Pseudomonadati</taxon>
        <taxon>Bacteroidota</taxon>
        <taxon>Cytophagia</taxon>
        <taxon>Cytophagales</taxon>
        <taxon>Cyclobacteriaceae</taxon>
        <taxon>Algoriphagus</taxon>
    </lineage>
</organism>
<keyword evidence="4" id="KW-0067">ATP-binding</keyword>
<dbReference type="PROSITE" id="PS51192">
    <property type="entry name" value="HELICASE_ATP_BIND_1"/>
    <property type="match status" value="1"/>
</dbReference>
<keyword evidence="9" id="KW-1185">Reference proteome</keyword>
<dbReference type="CDD" id="cd17990">
    <property type="entry name" value="DEXHc_HrpB"/>
    <property type="match status" value="1"/>
</dbReference>
<dbReference type="PROSITE" id="PS51194">
    <property type="entry name" value="HELICASE_CTER"/>
    <property type="match status" value="1"/>
</dbReference>
<dbReference type="SMART" id="SM00490">
    <property type="entry name" value="HELICc"/>
    <property type="match status" value="1"/>
</dbReference>
<dbReference type="Pfam" id="PF00270">
    <property type="entry name" value="DEAD"/>
    <property type="match status" value="1"/>
</dbReference>
<evidence type="ECO:0000256" key="1">
    <source>
        <dbReference type="ARBA" id="ARBA00022741"/>
    </source>
</evidence>
<dbReference type="Gene3D" id="3.40.50.300">
    <property type="entry name" value="P-loop containing nucleotide triphosphate hydrolases"/>
    <property type="match status" value="2"/>
</dbReference>
<evidence type="ECO:0000313" key="8">
    <source>
        <dbReference type="EMBL" id="TDK42778.1"/>
    </source>
</evidence>
<dbReference type="SMART" id="SM00487">
    <property type="entry name" value="DEXDc"/>
    <property type="match status" value="1"/>
</dbReference>
<dbReference type="Proteomes" id="UP000295438">
    <property type="component" value="Unassembled WGS sequence"/>
</dbReference>
<dbReference type="Pfam" id="PF08482">
    <property type="entry name" value="HrpB_C"/>
    <property type="match status" value="1"/>
</dbReference>
<comment type="caution">
    <text evidence="8">The sequence shown here is derived from an EMBL/GenBank/DDBJ whole genome shotgun (WGS) entry which is preliminary data.</text>
</comment>
<proteinExistence type="predicted"/>
<dbReference type="InterPro" id="IPR001650">
    <property type="entry name" value="Helicase_C-like"/>
</dbReference>
<keyword evidence="3 8" id="KW-0347">Helicase</keyword>
<evidence type="ECO:0000313" key="9">
    <source>
        <dbReference type="Proteomes" id="UP000295438"/>
    </source>
</evidence>
<evidence type="ECO:0000256" key="3">
    <source>
        <dbReference type="ARBA" id="ARBA00022806"/>
    </source>
</evidence>
<evidence type="ECO:0000256" key="4">
    <source>
        <dbReference type="ARBA" id="ARBA00022840"/>
    </source>
</evidence>
<accession>A0A4R5UUA9</accession>
<dbReference type="PANTHER" id="PTHR43519:SF1">
    <property type="entry name" value="ATP-DEPENDENT RNA HELICASE HRPB"/>
    <property type="match status" value="1"/>
</dbReference>
<evidence type="ECO:0000256" key="5">
    <source>
        <dbReference type="SAM" id="MobiDB-lite"/>
    </source>
</evidence>
<dbReference type="SUPFAM" id="SSF52540">
    <property type="entry name" value="P-loop containing nucleoside triphosphate hydrolases"/>
    <property type="match status" value="1"/>
</dbReference>
<dbReference type="CDD" id="cd18791">
    <property type="entry name" value="SF2_C_RHA"/>
    <property type="match status" value="1"/>
</dbReference>
<dbReference type="InterPro" id="IPR049614">
    <property type="entry name" value="HrpB_DEXH"/>
</dbReference>
<dbReference type="InterPro" id="IPR013689">
    <property type="entry name" value="RNA_helicase_ATP-dep_HrpB_C"/>
</dbReference>
<dbReference type="InterPro" id="IPR027417">
    <property type="entry name" value="P-loop_NTPase"/>
</dbReference>
<dbReference type="SMART" id="SM00847">
    <property type="entry name" value="HA2"/>
    <property type="match status" value="1"/>
</dbReference>
<protein>
    <submittedName>
        <fullName evidence="8">ATP-dependent helicase HrpB</fullName>
    </submittedName>
</protein>
<dbReference type="InterPro" id="IPR007502">
    <property type="entry name" value="Helicase-assoc_dom"/>
</dbReference>
<dbReference type="InterPro" id="IPR014001">
    <property type="entry name" value="Helicase_ATP-bd"/>
</dbReference>
<dbReference type="GO" id="GO:0004386">
    <property type="term" value="F:helicase activity"/>
    <property type="evidence" value="ECO:0007669"/>
    <property type="project" value="UniProtKB-KW"/>
</dbReference>
<dbReference type="EMBL" id="SMUW01000036">
    <property type="protein sequence ID" value="TDK42778.1"/>
    <property type="molecule type" value="Genomic_DNA"/>
</dbReference>
<reference evidence="8 9" key="1">
    <citation type="submission" date="2019-03" db="EMBL/GenBank/DDBJ databases">
        <title>Algoriphagus aquimaris sp. nov., isolated form marine sediment in Pohang, Korea.</title>
        <authorList>
            <person name="Kim J."/>
            <person name="Yoon S.-H."/>
            <person name="Lee S.-S."/>
        </authorList>
    </citation>
    <scope>NUCLEOTIDE SEQUENCE [LARGE SCALE GENOMIC DNA]</scope>
    <source>
        <strain evidence="8 9">F21</strain>
    </source>
</reference>
<dbReference type="Pfam" id="PF00271">
    <property type="entry name" value="Helicase_C"/>
    <property type="match status" value="1"/>
</dbReference>
<gene>
    <name evidence="8" type="primary">hrpB</name>
    <name evidence="8" type="ORF">E1898_15200</name>
</gene>
<dbReference type="GO" id="GO:0005524">
    <property type="term" value="F:ATP binding"/>
    <property type="evidence" value="ECO:0007669"/>
    <property type="project" value="UniProtKB-KW"/>
</dbReference>
<dbReference type="FunFam" id="3.40.50.300:FF:002125">
    <property type="entry name" value="ATP-dependent helicase HrpB"/>
    <property type="match status" value="1"/>
</dbReference>
<evidence type="ECO:0000259" key="7">
    <source>
        <dbReference type="PROSITE" id="PS51194"/>
    </source>
</evidence>
<name>A0A4R5UUA9_9BACT</name>
<feature type="domain" description="Helicase ATP-binding" evidence="6">
    <location>
        <begin position="21"/>
        <end position="185"/>
    </location>
</feature>
<feature type="domain" description="Helicase C-terminal" evidence="7">
    <location>
        <begin position="210"/>
        <end position="374"/>
    </location>
</feature>
<keyword evidence="1" id="KW-0547">Nucleotide-binding</keyword>
<dbReference type="PIRSF" id="PIRSF005496">
    <property type="entry name" value="ATP_hel_hrpB"/>
    <property type="match status" value="1"/>
</dbReference>
<dbReference type="Gene3D" id="1.20.120.1080">
    <property type="match status" value="1"/>
</dbReference>
<dbReference type="PANTHER" id="PTHR43519">
    <property type="entry name" value="ATP-DEPENDENT RNA HELICASE HRPB"/>
    <property type="match status" value="1"/>
</dbReference>